<dbReference type="Gene3D" id="1.20.140.10">
    <property type="entry name" value="Butyryl-CoA Dehydrogenase, subunit A, domain 3"/>
    <property type="match status" value="1"/>
</dbReference>
<comment type="cofactor">
    <cofactor evidence="1">
        <name>FAD</name>
        <dbReference type="ChEBI" id="CHEBI:57692"/>
    </cofactor>
</comment>
<organism evidence="7 8">
    <name type="scientific">Nocardioides immobilis</name>
    <dbReference type="NCBI Taxonomy" id="2049295"/>
    <lineage>
        <taxon>Bacteria</taxon>
        <taxon>Bacillati</taxon>
        <taxon>Actinomycetota</taxon>
        <taxon>Actinomycetes</taxon>
        <taxon>Propionibacteriales</taxon>
        <taxon>Nocardioidaceae</taxon>
        <taxon>Nocardioides</taxon>
    </lineage>
</organism>
<comment type="caution">
    <text evidence="7">The sequence shown here is derived from an EMBL/GenBank/DDBJ whole genome shotgun (WGS) entry which is preliminary data.</text>
</comment>
<evidence type="ECO:0000256" key="4">
    <source>
        <dbReference type="ARBA" id="ARBA00022827"/>
    </source>
</evidence>
<dbReference type="EMBL" id="QXGH01000037">
    <property type="protein sequence ID" value="RHW23980.1"/>
    <property type="molecule type" value="Genomic_DNA"/>
</dbReference>
<sequence>MTVDQATAMPDAEDLRDLRQLACSILDKYAADALTAPRQALPFDDSLWQTLAASGLTLLSTPMPAGGSGAGIAEAAALISATAEYAAPGPIAETDLLAAWLLTVAQLAVPDGPLTSGTCEVAVSEADGGMVRVAGTADRVPWARDCDTFVVLGSTVAGEVVIRLPADRCSIVPGHNVAHEPRDAVRFDLDLPRESVVPVNSGLAREWLLRGALARSVQTCGAMESALGLTIEHASQRIQFGRPLGRFQAVQHLVAEAAGEVTAARAACEVAVRTAVQDGIASPAGELAVAVAKSQSARAADVVSRVSHQVHGAIGFTLDHRLRHFTLRMLAWRGEFGGARDWERRVGAFALAAGGDLWPLVTSGRPDPAS</sequence>
<keyword evidence="4" id="KW-0274">FAD</keyword>
<gene>
    <name evidence="7" type="ORF">D0Z08_26670</name>
</gene>
<dbReference type="GO" id="GO:0003995">
    <property type="term" value="F:acyl-CoA dehydrogenase activity"/>
    <property type="evidence" value="ECO:0007669"/>
    <property type="project" value="TreeGrafter"/>
</dbReference>
<dbReference type="OrthoDB" id="2450120at2"/>
<dbReference type="Gene3D" id="1.10.540.10">
    <property type="entry name" value="Acyl-CoA dehydrogenase/oxidase, N-terminal domain"/>
    <property type="match status" value="1"/>
</dbReference>
<comment type="similarity">
    <text evidence="2">Belongs to the acyl-CoA dehydrogenase family.</text>
</comment>
<accession>A0A417XUK9</accession>
<dbReference type="InterPro" id="IPR036250">
    <property type="entry name" value="AcylCo_DH-like_C"/>
</dbReference>
<keyword evidence="5" id="KW-0560">Oxidoreductase</keyword>
<dbReference type="PANTHER" id="PTHR43884:SF20">
    <property type="entry name" value="ACYL-COA DEHYDROGENASE FADE28"/>
    <property type="match status" value="1"/>
</dbReference>
<dbReference type="SUPFAM" id="SSF56645">
    <property type="entry name" value="Acyl-CoA dehydrogenase NM domain-like"/>
    <property type="match status" value="1"/>
</dbReference>
<keyword evidence="3" id="KW-0285">Flavoprotein</keyword>
<name>A0A417XUK9_9ACTN</name>
<dbReference type="Proteomes" id="UP000283644">
    <property type="component" value="Unassembled WGS sequence"/>
</dbReference>
<reference evidence="7 8" key="1">
    <citation type="submission" date="2018-09" db="EMBL/GenBank/DDBJ databases">
        <title>Genome sequencing of Nocardioides immobilis CCTCC AB 2017083 for comparison to Nocardioides silvaticus.</title>
        <authorList>
            <person name="Li C."/>
            <person name="Wang G."/>
        </authorList>
    </citation>
    <scope>NUCLEOTIDE SEQUENCE [LARGE SCALE GENOMIC DNA]</scope>
    <source>
        <strain evidence="7 8">CCTCC AB 2017083</strain>
    </source>
</reference>
<dbReference type="InterPro" id="IPR009075">
    <property type="entry name" value="AcylCo_DH/oxidase_C"/>
</dbReference>
<dbReference type="SUPFAM" id="SSF47203">
    <property type="entry name" value="Acyl-CoA dehydrogenase C-terminal domain-like"/>
    <property type="match status" value="1"/>
</dbReference>
<keyword evidence="8" id="KW-1185">Reference proteome</keyword>
<protein>
    <submittedName>
        <fullName evidence="7">Acyl-CoA dehydrogenase</fullName>
    </submittedName>
</protein>
<evidence type="ECO:0000256" key="2">
    <source>
        <dbReference type="ARBA" id="ARBA00009347"/>
    </source>
</evidence>
<evidence type="ECO:0000259" key="6">
    <source>
        <dbReference type="Pfam" id="PF00441"/>
    </source>
</evidence>
<evidence type="ECO:0000256" key="5">
    <source>
        <dbReference type="ARBA" id="ARBA00023002"/>
    </source>
</evidence>
<evidence type="ECO:0000313" key="8">
    <source>
        <dbReference type="Proteomes" id="UP000283644"/>
    </source>
</evidence>
<dbReference type="RefSeq" id="WP_118928331.1">
    <property type="nucleotide sequence ID" value="NZ_QXGH01000037.1"/>
</dbReference>
<dbReference type="AlphaFoldDB" id="A0A417XUK9"/>
<dbReference type="Pfam" id="PF00441">
    <property type="entry name" value="Acyl-CoA_dh_1"/>
    <property type="match status" value="1"/>
</dbReference>
<dbReference type="GO" id="GO:0050660">
    <property type="term" value="F:flavin adenine dinucleotide binding"/>
    <property type="evidence" value="ECO:0007669"/>
    <property type="project" value="InterPro"/>
</dbReference>
<evidence type="ECO:0000256" key="1">
    <source>
        <dbReference type="ARBA" id="ARBA00001974"/>
    </source>
</evidence>
<evidence type="ECO:0000256" key="3">
    <source>
        <dbReference type="ARBA" id="ARBA00022630"/>
    </source>
</evidence>
<dbReference type="PANTHER" id="PTHR43884">
    <property type="entry name" value="ACYL-COA DEHYDROGENASE"/>
    <property type="match status" value="1"/>
</dbReference>
<feature type="domain" description="Acyl-CoA dehydrogenase/oxidase C-terminal" evidence="6">
    <location>
        <begin position="206"/>
        <end position="333"/>
    </location>
</feature>
<dbReference type="InterPro" id="IPR037069">
    <property type="entry name" value="AcylCoA_DH/ox_N_sf"/>
</dbReference>
<dbReference type="InterPro" id="IPR009100">
    <property type="entry name" value="AcylCoA_DH/oxidase_NM_dom_sf"/>
</dbReference>
<proteinExistence type="inferred from homology"/>
<evidence type="ECO:0000313" key="7">
    <source>
        <dbReference type="EMBL" id="RHW23980.1"/>
    </source>
</evidence>